<organism evidence="2 3">
    <name type="scientific">Ajellomyces capsulatus</name>
    <name type="common">Darling's disease fungus</name>
    <name type="synonym">Histoplasma capsulatum</name>
    <dbReference type="NCBI Taxonomy" id="5037"/>
    <lineage>
        <taxon>Eukaryota</taxon>
        <taxon>Fungi</taxon>
        <taxon>Dikarya</taxon>
        <taxon>Ascomycota</taxon>
        <taxon>Pezizomycotina</taxon>
        <taxon>Eurotiomycetes</taxon>
        <taxon>Eurotiomycetidae</taxon>
        <taxon>Onygenales</taxon>
        <taxon>Ajellomycetaceae</taxon>
        <taxon>Histoplasma</taxon>
    </lineage>
</organism>
<sequence>MRCILSTESCLKVLQPAAVRKLRTTYPLDHKFDVSAVYRRGRYAYQVTLCNSLFAQTFGSMSPSSLGVRERNGVFEEHRLLHARFLLHSINLTFIKLLDSPRFLQISQNSPTNPSPDFGSTEHGLDKHRGDGEA</sequence>
<feature type="compositionally biased region" description="Basic and acidic residues" evidence="1">
    <location>
        <begin position="123"/>
        <end position="134"/>
    </location>
</feature>
<name>A0A8A1M5K3_AJECA</name>
<evidence type="ECO:0000313" key="2">
    <source>
        <dbReference type="EMBL" id="QSS59924.1"/>
    </source>
</evidence>
<dbReference type="Proteomes" id="UP000663671">
    <property type="component" value="Chromosome 4"/>
</dbReference>
<accession>A0A8A1M5K3</accession>
<gene>
    <name evidence="2" type="ORF">I7I51_04720</name>
</gene>
<dbReference type="VEuPathDB" id="FungiDB:I7I51_04720"/>
<reference evidence="2" key="1">
    <citation type="submission" date="2021-01" db="EMBL/GenBank/DDBJ databases">
        <title>Chromosome-level genome assembly of a human fungal pathogen reveals clustering of transcriptionally co-regulated genes.</title>
        <authorList>
            <person name="Voorhies M."/>
            <person name="Cohen S."/>
            <person name="Shea T.P."/>
            <person name="Petrus S."/>
            <person name="Munoz J.F."/>
            <person name="Poplawski S."/>
            <person name="Goldman W.E."/>
            <person name="Michael T."/>
            <person name="Cuomo C.A."/>
            <person name="Sil A."/>
            <person name="Beyhan S."/>
        </authorList>
    </citation>
    <scope>NUCLEOTIDE SEQUENCE</scope>
    <source>
        <strain evidence="2">WU24</strain>
    </source>
</reference>
<evidence type="ECO:0000256" key="1">
    <source>
        <dbReference type="SAM" id="MobiDB-lite"/>
    </source>
</evidence>
<dbReference type="AlphaFoldDB" id="A0A8A1M5K3"/>
<dbReference type="EMBL" id="CP069110">
    <property type="protein sequence ID" value="QSS59924.1"/>
    <property type="molecule type" value="Genomic_DNA"/>
</dbReference>
<proteinExistence type="predicted"/>
<evidence type="ECO:0000313" key="3">
    <source>
        <dbReference type="Proteomes" id="UP000663671"/>
    </source>
</evidence>
<protein>
    <submittedName>
        <fullName evidence="2">Uncharacterized protein</fullName>
    </submittedName>
</protein>
<feature type="region of interest" description="Disordered" evidence="1">
    <location>
        <begin position="106"/>
        <end position="134"/>
    </location>
</feature>